<evidence type="ECO:0000313" key="3">
    <source>
        <dbReference type="Proteomes" id="UP000029914"/>
    </source>
</evidence>
<gene>
    <name evidence="2" type="ORF">CDOO_11850</name>
</gene>
<dbReference type="KEGG" id="cdo:CDOO_11850"/>
<organism evidence="2 3">
    <name type="scientific">Corynebacterium doosanense CAU 212 = DSM 45436</name>
    <dbReference type="NCBI Taxonomy" id="558173"/>
    <lineage>
        <taxon>Bacteria</taxon>
        <taxon>Bacillati</taxon>
        <taxon>Actinomycetota</taxon>
        <taxon>Actinomycetes</taxon>
        <taxon>Mycobacteriales</taxon>
        <taxon>Corynebacteriaceae</taxon>
        <taxon>Corynebacterium</taxon>
    </lineage>
</organism>
<keyword evidence="1" id="KW-0808">Transferase</keyword>
<dbReference type="eggNOG" id="COG0119">
    <property type="taxonomic scope" value="Bacteria"/>
</dbReference>
<dbReference type="HOGENOM" id="CLU_097459_2_0_11"/>
<sequence>MSWSLFTAIYCPAPEVRIAHLASEKLRGGKFRYTGEVLEVSKTRAPETRTAEIETTGAISALTHMLAESGRYVEIRTFHQRRIFEATVTFIEVAHQNDHHHTAWAVGFGPTPDTSIAAALSSGAQRIHG</sequence>
<dbReference type="GO" id="GO:0016740">
    <property type="term" value="F:transferase activity"/>
    <property type="evidence" value="ECO:0007669"/>
    <property type="project" value="UniProtKB-KW"/>
</dbReference>
<evidence type="ECO:0000313" key="2">
    <source>
        <dbReference type="EMBL" id="AIT61874.1"/>
    </source>
</evidence>
<dbReference type="SUPFAM" id="SSF110921">
    <property type="entry name" value="2-isopropylmalate synthase LeuA, allosteric (dimerisation) domain"/>
    <property type="match status" value="1"/>
</dbReference>
<dbReference type="STRING" id="558173.CDOO_11850"/>
<evidence type="ECO:0000256" key="1">
    <source>
        <dbReference type="ARBA" id="ARBA00022679"/>
    </source>
</evidence>
<dbReference type="Gene3D" id="3.30.160.270">
    <property type="match status" value="1"/>
</dbReference>
<proteinExistence type="predicted"/>
<accession>A0A097IIB6</accession>
<dbReference type="InterPro" id="IPR036230">
    <property type="entry name" value="LeuA_allosteric_dom_sf"/>
</dbReference>
<dbReference type="EMBL" id="CP006764">
    <property type="protein sequence ID" value="AIT61874.1"/>
    <property type="molecule type" value="Genomic_DNA"/>
</dbReference>
<name>A0A097IIB6_9CORY</name>
<dbReference type="Proteomes" id="UP000029914">
    <property type="component" value="Chromosome"/>
</dbReference>
<reference evidence="2 3" key="1">
    <citation type="submission" date="2013-09" db="EMBL/GenBank/DDBJ databases">
        <title>Complete genome sequence of Corynebacterium doosanense CAU 212(T) (=DSM 45436(T)), isolated from activated sludge.</title>
        <authorList>
            <person name="Schaffert L."/>
            <person name="Albersmeier A."/>
            <person name="Kalinowski J."/>
            <person name="Ruckert C."/>
        </authorList>
    </citation>
    <scope>NUCLEOTIDE SEQUENCE [LARGE SCALE GENOMIC DNA]</scope>
    <source>
        <strain evidence="2 3">CAU 212</strain>
    </source>
</reference>
<dbReference type="AlphaFoldDB" id="A0A097IIB6"/>
<keyword evidence="3" id="KW-1185">Reference proteome</keyword>
<protein>
    <recommendedName>
        <fullName evidence="4">Acetyl-CoA acetyltransferase</fullName>
    </recommendedName>
</protein>
<evidence type="ECO:0008006" key="4">
    <source>
        <dbReference type="Google" id="ProtNLM"/>
    </source>
</evidence>